<evidence type="ECO:0000313" key="2">
    <source>
        <dbReference type="EMBL" id="PBL01588.1"/>
    </source>
</evidence>
<organism evidence="2 3">
    <name type="scientific">Armillaria gallica</name>
    <name type="common">Bulbous honey fungus</name>
    <name type="synonym">Armillaria bulbosa</name>
    <dbReference type="NCBI Taxonomy" id="47427"/>
    <lineage>
        <taxon>Eukaryota</taxon>
        <taxon>Fungi</taxon>
        <taxon>Dikarya</taxon>
        <taxon>Basidiomycota</taxon>
        <taxon>Agaricomycotina</taxon>
        <taxon>Agaricomycetes</taxon>
        <taxon>Agaricomycetidae</taxon>
        <taxon>Agaricales</taxon>
        <taxon>Marasmiineae</taxon>
        <taxon>Physalacriaceae</taxon>
        <taxon>Armillaria</taxon>
    </lineage>
</organism>
<name>A0A2H3EL80_ARMGA</name>
<protein>
    <submittedName>
        <fullName evidence="2">Uncharacterized protein</fullName>
    </submittedName>
</protein>
<keyword evidence="1" id="KW-0812">Transmembrane</keyword>
<dbReference type="Proteomes" id="UP000217790">
    <property type="component" value="Unassembled WGS sequence"/>
</dbReference>
<keyword evidence="1" id="KW-0472">Membrane</keyword>
<reference evidence="3" key="1">
    <citation type="journal article" date="2017" name="Nat. Ecol. Evol.">
        <title>Genome expansion and lineage-specific genetic innovations in the forest pathogenic fungi Armillaria.</title>
        <authorList>
            <person name="Sipos G."/>
            <person name="Prasanna A.N."/>
            <person name="Walter M.C."/>
            <person name="O'Connor E."/>
            <person name="Balint B."/>
            <person name="Krizsan K."/>
            <person name="Kiss B."/>
            <person name="Hess J."/>
            <person name="Varga T."/>
            <person name="Slot J."/>
            <person name="Riley R."/>
            <person name="Boka B."/>
            <person name="Rigling D."/>
            <person name="Barry K."/>
            <person name="Lee J."/>
            <person name="Mihaltcheva S."/>
            <person name="LaButti K."/>
            <person name="Lipzen A."/>
            <person name="Waldron R."/>
            <person name="Moloney N.M."/>
            <person name="Sperisen C."/>
            <person name="Kredics L."/>
            <person name="Vagvoelgyi C."/>
            <person name="Patrignani A."/>
            <person name="Fitzpatrick D."/>
            <person name="Nagy I."/>
            <person name="Doyle S."/>
            <person name="Anderson J.B."/>
            <person name="Grigoriev I.V."/>
            <person name="Gueldener U."/>
            <person name="Muensterkoetter M."/>
            <person name="Nagy L.G."/>
        </authorList>
    </citation>
    <scope>NUCLEOTIDE SEQUENCE [LARGE SCALE GENOMIC DNA]</scope>
    <source>
        <strain evidence="3">Ar21-2</strain>
    </source>
</reference>
<accession>A0A2H3EL80</accession>
<gene>
    <name evidence="2" type="ORF">ARMGADRAFT_1071131</name>
</gene>
<dbReference type="EMBL" id="KZ293645">
    <property type="protein sequence ID" value="PBL01588.1"/>
    <property type="molecule type" value="Genomic_DNA"/>
</dbReference>
<feature type="transmembrane region" description="Helical" evidence="1">
    <location>
        <begin position="105"/>
        <end position="123"/>
    </location>
</feature>
<dbReference type="AlphaFoldDB" id="A0A2H3EL80"/>
<feature type="transmembrane region" description="Helical" evidence="1">
    <location>
        <begin position="51"/>
        <end position="74"/>
    </location>
</feature>
<dbReference type="InParanoid" id="A0A2H3EL80"/>
<proteinExistence type="predicted"/>
<keyword evidence="3" id="KW-1185">Reference proteome</keyword>
<evidence type="ECO:0000313" key="3">
    <source>
        <dbReference type="Proteomes" id="UP000217790"/>
    </source>
</evidence>
<evidence type="ECO:0000256" key="1">
    <source>
        <dbReference type="SAM" id="Phobius"/>
    </source>
</evidence>
<keyword evidence="1" id="KW-1133">Transmembrane helix</keyword>
<sequence>MNNYERRLFNVNDHASFLIRGNDDTAGFEEAFRRHLRPKQRAHNRSHDRRIIAYLALMTTSSAGTRLVTGGVAFQGNVLSHPPSPVDSRRRQSTLEFNKRPCSQATQTQGCIILLLLLSMMERKAKSMRAMRR</sequence>